<feature type="region of interest" description="Disordered" evidence="14">
    <location>
        <begin position="1"/>
        <end position="99"/>
    </location>
</feature>
<evidence type="ECO:0000256" key="4">
    <source>
        <dbReference type="ARBA" id="ARBA00022491"/>
    </source>
</evidence>
<comment type="subcellular location">
    <subcellularLocation>
        <location evidence="1 13">Nucleus</location>
        <location evidence="1 13">Nucleolus</location>
    </subcellularLocation>
</comment>
<evidence type="ECO:0000256" key="6">
    <source>
        <dbReference type="ARBA" id="ARBA00022603"/>
    </source>
</evidence>
<keyword evidence="9" id="KW-0156">Chromatin regulator</keyword>
<dbReference type="OrthoDB" id="10258825at2759"/>
<protein>
    <recommendedName>
        <fullName evidence="3 13">Ribosomal RNA-processing protein 8</fullName>
        <ecNumber evidence="13">2.1.1.-</ecNumber>
    </recommendedName>
</protein>
<feature type="compositionally biased region" description="Basic residues" evidence="14">
    <location>
        <begin position="12"/>
        <end position="30"/>
    </location>
</feature>
<evidence type="ECO:0000313" key="16">
    <source>
        <dbReference type="Proteomes" id="UP000614601"/>
    </source>
</evidence>
<evidence type="ECO:0000256" key="9">
    <source>
        <dbReference type="ARBA" id="ARBA00022853"/>
    </source>
</evidence>
<dbReference type="CDD" id="cd02440">
    <property type="entry name" value="AdoMet_MTases"/>
    <property type="match status" value="1"/>
</dbReference>
<reference evidence="15" key="1">
    <citation type="submission" date="2020-09" db="EMBL/GenBank/DDBJ databases">
        <authorList>
            <person name="Kikuchi T."/>
        </authorList>
    </citation>
    <scope>NUCLEOTIDE SEQUENCE</scope>
    <source>
        <strain evidence="15">SH1</strain>
    </source>
</reference>
<dbReference type="AlphaFoldDB" id="A0A811KW15"/>
<evidence type="ECO:0000256" key="7">
    <source>
        <dbReference type="ARBA" id="ARBA00022679"/>
    </source>
</evidence>
<dbReference type="EC" id="2.1.1.-" evidence="13"/>
<comment type="caution">
    <text evidence="15">The sequence shown here is derived from an EMBL/GenBank/DDBJ whole genome shotgun (WGS) entry which is preliminary data.</text>
</comment>
<evidence type="ECO:0000256" key="1">
    <source>
        <dbReference type="ARBA" id="ARBA00004604"/>
    </source>
</evidence>
<dbReference type="InterPro" id="IPR007823">
    <property type="entry name" value="RRP8"/>
</dbReference>
<evidence type="ECO:0000256" key="3">
    <source>
        <dbReference type="ARBA" id="ARBA00020203"/>
    </source>
</evidence>
<organism evidence="15 16">
    <name type="scientific">Bursaphelenchus okinawaensis</name>
    <dbReference type="NCBI Taxonomy" id="465554"/>
    <lineage>
        <taxon>Eukaryota</taxon>
        <taxon>Metazoa</taxon>
        <taxon>Ecdysozoa</taxon>
        <taxon>Nematoda</taxon>
        <taxon>Chromadorea</taxon>
        <taxon>Rhabditida</taxon>
        <taxon>Tylenchina</taxon>
        <taxon>Tylenchomorpha</taxon>
        <taxon>Aphelenchoidea</taxon>
        <taxon>Aphelenchoididae</taxon>
        <taxon>Bursaphelenchus</taxon>
    </lineage>
</organism>
<evidence type="ECO:0000256" key="14">
    <source>
        <dbReference type="SAM" id="MobiDB-lite"/>
    </source>
</evidence>
<keyword evidence="11" id="KW-0804">Transcription</keyword>
<gene>
    <name evidence="15" type="ORF">BOKJ2_LOCUS8730</name>
</gene>
<dbReference type="GO" id="GO:0005730">
    <property type="term" value="C:nucleolus"/>
    <property type="evidence" value="ECO:0007669"/>
    <property type="project" value="UniProtKB-SubCell"/>
</dbReference>
<name>A0A811KW15_9BILA</name>
<dbReference type="SUPFAM" id="SSF53335">
    <property type="entry name" value="S-adenosyl-L-methionine-dependent methyltransferases"/>
    <property type="match status" value="1"/>
</dbReference>
<dbReference type="Proteomes" id="UP000783686">
    <property type="component" value="Unassembled WGS sequence"/>
</dbReference>
<dbReference type="Pfam" id="PF05148">
    <property type="entry name" value="Methyltransf_8"/>
    <property type="match status" value="1"/>
</dbReference>
<keyword evidence="5 13" id="KW-0698">rRNA processing</keyword>
<dbReference type="Gene3D" id="3.40.50.150">
    <property type="entry name" value="Vaccinia Virus protein VP39"/>
    <property type="match status" value="1"/>
</dbReference>
<sequence length="312" mass="35303">MAEIEKTQTVDKKKKRPWRQAARRKAKREKKIADGVIAPDAPIVSTPRPEGERKRKKKKKKTQEDGETSGEPQTIEPTEEEPVEKKPKKKPSLNGSGDLQGKLAASQFRFLNEQLYTTTSKDAVGLFKKDKKAFDAYHKGYAAQVKKWPMNPLDNIIMDLQELTKGTKVADMGCGEALIAQKLGKTLDVRSFDLVAANEHVTECDITKTPLKDGEVDVVVYCLSLMGTNLGDFIREANRVLKDGGKLKIAEVLSRFRHVKNFIKAVEQMGFQLKKKRDLKDFFVLMTFIKNGKVKQKRPTGLILEPCLYKKR</sequence>
<dbReference type="EMBL" id="CAJFDH010000004">
    <property type="protein sequence ID" value="CAD5220010.1"/>
    <property type="molecule type" value="Genomic_DNA"/>
</dbReference>
<dbReference type="InterPro" id="IPR029063">
    <property type="entry name" value="SAM-dependent_MTases_sf"/>
</dbReference>
<dbReference type="PANTHER" id="PTHR12787">
    <property type="entry name" value="RIBOSOMAL RNA-PROCESSING PROTEIN 8"/>
    <property type="match status" value="1"/>
</dbReference>
<evidence type="ECO:0000256" key="5">
    <source>
        <dbReference type="ARBA" id="ARBA00022552"/>
    </source>
</evidence>
<keyword evidence="8 13" id="KW-0949">S-adenosyl-L-methionine</keyword>
<keyword evidence="4" id="KW-0678">Repressor</keyword>
<keyword evidence="10" id="KW-0805">Transcription regulation</keyword>
<dbReference type="Gene3D" id="1.10.10.2150">
    <property type="entry name" value="Ribosomal RNA-processing protein 8, N-terminal domain"/>
    <property type="match status" value="1"/>
</dbReference>
<dbReference type="InterPro" id="IPR042036">
    <property type="entry name" value="RRP8_N"/>
</dbReference>
<dbReference type="GO" id="GO:0042149">
    <property type="term" value="P:cellular response to glucose starvation"/>
    <property type="evidence" value="ECO:0007669"/>
    <property type="project" value="TreeGrafter"/>
</dbReference>
<evidence type="ECO:0000256" key="10">
    <source>
        <dbReference type="ARBA" id="ARBA00023015"/>
    </source>
</evidence>
<evidence type="ECO:0000313" key="15">
    <source>
        <dbReference type="EMBL" id="CAD5220010.1"/>
    </source>
</evidence>
<dbReference type="GO" id="GO:0032259">
    <property type="term" value="P:methylation"/>
    <property type="evidence" value="ECO:0007669"/>
    <property type="project" value="UniProtKB-KW"/>
</dbReference>
<dbReference type="GO" id="GO:0000183">
    <property type="term" value="P:rDNA heterochromatin formation"/>
    <property type="evidence" value="ECO:0007669"/>
    <property type="project" value="TreeGrafter"/>
</dbReference>
<keyword evidence="16" id="KW-1185">Reference proteome</keyword>
<evidence type="ECO:0000256" key="11">
    <source>
        <dbReference type="ARBA" id="ARBA00023163"/>
    </source>
</evidence>
<comment type="function">
    <text evidence="13">Probable methyltransferase required to silence rDNA.</text>
</comment>
<evidence type="ECO:0000256" key="13">
    <source>
        <dbReference type="RuleBase" id="RU365074"/>
    </source>
</evidence>
<dbReference type="GO" id="GO:0006364">
    <property type="term" value="P:rRNA processing"/>
    <property type="evidence" value="ECO:0007669"/>
    <property type="project" value="UniProtKB-UniRule"/>
</dbReference>
<evidence type="ECO:0000256" key="12">
    <source>
        <dbReference type="ARBA" id="ARBA00023242"/>
    </source>
</evidence>
<dbReference type="EMBL" id="CAJFCW020000004">
    <property type="protein sequence ID" value="CAG9113127.1"/>
    <property type="molecule type" value="Genomic_DNA"/>
</dbReference>
<keyword evidence="6 13" id="KW-0489">Methyltransferase</keyword>
<dbReference type="FunFam" id="3.40.50.150:FF:000068">
    <property type="entry name" value="Ribosomal RNA-processing protein 8"/>
    <property type="match status" value="1"/>
</dbReference>
<evidence type="ECO:0000256" key="8">
    <source>
        <dbReference type="ARBA" id="ARBA00022691"/>
    </source>
</evidence>
<comment type="similarity">
    <text evidence="2 13">Belongs to the methyltransferase superfamily. RRP8 family.</text>
</comment>
<dbReference type="PANTHER" id="PTHR12787:SF0">
    <property type="entry name" value="RIBOSOMAL RNA-PROCESSING PROTEIN 8"/>
    <property type="match status" value="1"/>
</dbReference>
<dbReference type="GO" id="GO:0046015">
    <property type="term" value="P:regulation of transcription by glucose"/>
    <property type="evidence" value="ECO:0007669"/>
    <property type="project" value="TreeGrafter"/>
</dbReference>
<dbReference type="Proteomes" id="UP000614601">
    <property type="component" value="Unassembled WGS sequence"/>
</dbReference>
<dbReference type="FunFam" id="1.10.10.2150:FF:000001">
    <property type="entry name" value="Ribosomal RNA-processing protein 8"/>
    <property type="match status" value="1"/>
</dbReference>
<evidence type="ECO:0000256" key="2">
    <source>
        <dbReference type="ARBA" id="ARBA00006301"/>
    </source>
</evidence>
<feature type="compositionally biased region" description="Basic and acidic residues" evidence="14">
    <location>
        <begin position="1"/>
        <end position="11"/>
    </location>
</feature>
<dbReference type="GO" id="GO:0005677">
    <property type="term" value="C:chromatin silencing complex"/>
    <property type="evidence" value="ECO:0007669"/>
    <property type="project" value="TreeGrafter"/>
</dbReference>
<proteinExistence type="inferred from homology"/>
<dbReference type="GO" id="GO:0033553">
    <property type="term" value="C:rDNA heterochromatin"/>
    <property type="evidence" value="ECO:0007669"/>
    <property type="project" value="TreeGrafter"/>
</dbReference>
<keyword evidence="12 13" id="KW-0539">Nucleus</keyword>
<dbReference type="GO" id="GO:0008168">
    <property type="term" value="F:methyltransferase activity"/>
    <property type="evidence" value="ECO:0007669"/>
    <property type="project" value="UniProtKB-KW"/>
</dbReference>
<accession>A0A811KW15</accession>
<keyword evidence="7 13" id="KW-0808">Transferase</keyword>